<dbReference type="InterPro" id="IPR007372">
    <property type="entry name" value="Lipid/polyisoprenoid-bd_YceI"/>
</dbReference>
<dbReference type="SUPFAM" id="SSF101874">
    <property type="entry name" value="YceI-like"/>
    <property type="match status" value="1"/>
</dbReference>
<dbReference type="PANTHER" id="PTHR34406:SF1">
    <property type="entry name" value="PROTEIN YCEI"/>
    <property type="match status" value="1"/>
</dbReference>
<protein>
    <submittedName>
        <fullName evidence="2">YceI family protein</fullName>
    </submittedName>
</protein>
<accession>A0ABV8PRZ4</accession>
<dbReference type="PANTHER" id="PTHR34406">
    <property type="entry name" value="PROTEIN YCEI"/>
    <property type="match status" value="1"/>
</dbReference>
<sequence>MKYLLGLLMVIHALAFSPSQKIYQTKSGKVSFFSATLIEDIAAVNNQVDSKLSNNGQMIFQLAVRGFRFENATMQEHFNENYMESDKYPKAVFKGRITNISEVNFDKDGTYKTTVAGELEIHGVKQNVTTTGTIDVKADKVAAKSSFKIKLADYGIKGTLIGDKIAKELTITVDCKYD</sequence>
<evidence type="ECO:0000259" key="1">
    <source>
        <dbReference type="Pfam" id="PF04264"/>
    </source>
</evidence>
<evidence type="ECO:0000313" key="2">
    <source>
        <dbReference type="EMBL" id="MFC4230787.1"/>
    </source>
</evidence>
<name>A0ABV8PRZ4_9BACT</name>
<dbReference type="InterPro" id="IPR036761">
    <property type="entry name" value="TTHA0802/YceI-like_sf"/>
</dbReference>
<proteinExistence type="predicted"/>
<organism evidence="2 3">
    <name type="scientific">Parasediminibacterium paludis</name>
    <dbReference type="NCBI Taxonomy" id="908966"/>
    <lineage>
        <taxon>Bacteria</taxon>
        <taxon>Pseudomonadati</taxon>
        <taxon>Bacteroidota</taxon>
        <taxon>Chitinophagia</taxon>
        <taxon>Chitinophagales</taxon>
        <taxon>Chitinophagaceae</taxon>
        <taxon>Parasediminibacterium</taxon>
    </lineage>
</organism>
<dbReference type="Pfam" id="PF04264">
    <property type="entry name" value="YceI"/>
    <property type="match status" value="1"/>
</dbReference>
<evidence type="ECO:0000313" key="3">
    <source>
        <dbReference type="Proteomes" id="UP001595906"/>
    </source>
</evidence>
<keyword evidence="3" id="KW-1185">Reference proteome</keyword>
<comment type="caution">
    <text evidence="2">The sequence shown here is derived from an EMBL/GenBank/DDBJ whole genome shotgun (WGS) entry which is preliminary data.</text>
</comment>
<dbReference type="RefSeq" id="WP_379012172.1">
    <property type="nucleotide sequence ID" value="NZ_JBHSDC010000002.1"/>
</dbReference>
<dbReference type="Gene3D" id="2.40.128.110">
    <property type="entry name" value="Lipid/polyisoprenoid-binding, YceI-like"/>
    <property type="match status" value="1"/>
</dbReference>
<dbReference type="Proteomes" id="UP001595906">
    <property type="component" value="Unassembled WGS sequence"/>
</dbReference>
<dbReference type="EMBL" id="JBHSDC010000002">
    <property type="protein sequence ID" value="MFC4230787.1"/>
    <property type="molecule type" value="Genomic_DNA"/>
</dbReference>
<gene>
    <name evidence="2" type="ORF">ACFOW1_02720</name>
</gene>
<feature type="domain" description="Lipid/polyisoprenoid-binding YceI-like" evidence="1">
    <location>
        <begin position="45"/>
        <end position="175"/>
    </location>
</feature>
<reference evidence="3" key="1">
    <citation type="journal article" date="2019" name="Int. J. Syst. Evol. Microbiol.">
        <title>The Global Catalogue of Microorganisms (GCM) 10K type strain sequencing project: providing services to taxonomists for standard genome sequencing and annotation.</title>
        <authorList>
            <consortium name="The Broad Institute Genomics Platform"/>
            <consortium name="The Broad Institute Genome Sequencing Center for Infectious Disease"/>
            <person name="Wu L."/>
            <person name="Ma J."/>
        </authorList>
    </citation>
    <scope>NUCLEOTIDE SEQUENCE [LARGE SCALE GENOMIC DNA]</scope>
    <source>
        <strain evidence="3">CECT 8010</strain>
    </source>
</reference>